<protein>
    <submittedName>
        <fullName evidence="2">Uncharacterized protein</fullName>
    </submittedName>
</protein>
<evidence type="ECO:0000313" key="3">
    <source>
        <dbReference type="Proteomes" id="UP000886632"/>
    </source>
</evidence>
<comment type="caution">
    <text evidence="2">The sequence shown here is derived from an EMBL/GenBank/DDBJ whole genome shotgun (WGS) entry which is preliminary data.</text>
</comment>
<gene>
    <name evidence="2" type="ORF">IPP00_03220</name>
</gene>
<name>A0A9D7XTP0_9MICO</name>
<dbReference type="Proteomes" id="UP000886632">
    <property type="component" value="Unassembled WGS sequence"/>
</dbReference>
<evidence type="ECO:0000256" key="1">
    <source>
        <dbReference type="SAM" id="MobiDB-lite"/>
    </source>
</evidence>
<feature type="region of interest" description="Disordered" evidence="1">
    <location>
        <begin position="170"/>
        <end position="201"/>
    </location>
</feature>
<dbReference type="EMBL" id="JADKGK010000007">
    <property type="protein sequence ID" value="MBL0003028.1"/>
    <property type="molecule type" value="Genomic_DNA"/>
</dbReference>
<accession>A0A9D7XTP0</accession>
<evidence type="ECO:0000313" key="2">
    <source>
        <dbReference type="EMBL" id="MBL0003028.1"/>
    </source>
</evidence>
<feature type="compositionally biased region" description="Acidic residues" evidence="1">
    <location>
        <begin position="182"/>
        <end position="195"/>
    </location>
</feature>
<dbReference type="AlphaFoldDB" id="A0A9D7XTP0"/>
<organism evidence="2 3">
    <name type="scientific">Candidatus Phosphoribacter hodrii</name>
    <dbReference type="NCBI Taxonomy" id="2953743"/>
    <lineage>
        <taxon>Bacteria</taxon>
        <taxon>Bacillati</taxon>
        <taxon>Actinomycetota</taxon>
        <taxon>Actinomycetes</taxon>
        <taxon>Micrococcales</taxon>
        <taxon>Dermatophilaceae</taxon>
        <taxon>Candidatus Phosphoribacter</taxon>
    </lineage>
</organism>
<proteinExistence type="predicted"/>
<reference evidence="2" key="1">
    <citation type="submission" date="2020-10" db="EMBL/GenBank/DDBJ databases">
        <title>Connecting structure to function with the recovery of over 1000 high-quality activated sludge metagenome-assembled genomes encoding full-length rRNA genes using long-read sequencing.</title>
        <authorList>
            <person name="Singleton C.M."/>
            <person name="Petriglieri F."/>
            <person name="Kristensen J.M."/>
            <person name="Kirkegaard R.H."/>
            <person name="Michaelsen T.Y."/>
            <person name="Andersen M.H."/>
            <person name="Karst S.M."/>
            <person name="Dueholm M.S."/>
            <person name="Nielsen P.H."/>
            <person name="Albertsen M."/>
        </authorList>
    </citation>
    <scope>NUCLEOTIDE SEQUENCE</scope>
    <source>
        <strain evidence="2">Ribe_18-Q3-R11-54_MAXAC.001</strain>
    </source>
</reference>
<sequence length="201" mass="21953">MSHLSPDEHDRLEQVAFGIREVFSERGHNITTALDQDSSFREGERARSGLARSMMQTAVALAVGAVPELGLESGEGGIRLVRSLDRGHSRRYRVLSAKEHEGTFRILSSSNSILDLNDQSIFIEESWVLAYTLDQDNQVDHLFVAQVLDRLEGNPGELVLGPEYMLMGSPPAGDGGFRPTDEDLPMDDVDEEGDAGDAAVG</sequence>